<dbReference type="GeneID" id="42056690"/>
<feature type="domain" description="DUF6590" evidence="2">
    <location>
        <begin position="275"/>
        <end position="420"/>
    </location>
</feature>
<sequence length="485" mass="53870">MYQTSRPGWSEWSRWIWNPDYQQYYRQRVDAAGNSDIQWQSEYESAQNREVPRTPVQVPAQVQQMDQMDQVTQQFGSVNIQSPEQAAGDEHDNNEYVTGGSSSRVKSKSSRSHSSSSKSKSKPSKSSGGKGKAPAQEAIDEVDEHGYENRHSQRRPSASTTTQQTEQTYYDPNTGQYYMLSQATQGDSASNQPYASGSVEGEDPELQAALAQSRQYSRDQYRGGESSSAAYTPYVAQDEEEDPGPAVASTNQEHIVGTGGETETLDPRYRVAQSHMFQPGEVFKVLWPEPAGGGSVVEETVYRDRYGGQIFVHFRRFIVVANDRGHCTCIPISTYGKKGCKKSGVKAEQHGIVVESSNRNPTALPGEPELGYPPVRVHIHEPDERIAKESRVNYSKLTTVEHNVKVLFIGRVVTSDWDTVTEAVNASWAKKTHVPTSGVINDTCIYTFLRSSQLLWHAPAKLVSAASQSRDRYGMGYAHLSKHAA</sequence>
<feature type="compositionally biased region" description="Polar residues" evidence="1">
    <location>
        <begin position="75"/>
        <end position="84"/>
    </location>
</feature>
<dbReference type="Pfam" id="PF20233">
    <property type="entry name" value="DUF6590"/>
    <property type="match status" value="1"/>
</dbReference>
<gene>
    <name evidence="3" type="ORF">FPRO_11822</name>
</gene>
<evidence type="ECO:0000313" key="4">
    <source>
        <dbReference type="Proteomes" id="UP000183971"/>
    </source>
</evidence>
<evidence type="ECO:0000313" key="3">
    <source>
        <dbReference type="EMBL" id="CZR46374.1"/>
    </source>
</evidence>
<dbReference type="RefSeq" id="XP_031086908.1">
    <property type="nucleotide sequence ID" value="XM_031221339.1"/>
</dbReference>
<keyword evidence="4" id="KW-1185">Reference proteome</keyword>
<accession>A0A1L7W138</accession>
<dbReference type="VEuPathDB" id="FungiDB:FPRO_11822"/>
<evidence type="ECO:0000256" key="1">
    <source>
        <dbReference type="SAM" id="MobiDB-lite"/>
    </source>
</evidence>
<feature type="compositionally biased region" description="Low complexity" evidence="1">
    <location>
        <begin position="54"/>
        <end position="74"/>
    </location>
</feature>
<dbReference type="AlphaFoldDB" id="A0A1L7W138"/>
<organism evidence="3 4">
    <name type="scientific">Fusarium proliferatum (strain ET1)</name>
    <name type="common">Orchid endophyte fungus</name>
    <dbReference type="NCBI Taxonomy" id="1227346"/>
    <lineage>
        <taxon>Eukaryota</taxon>
        <taxon>Fungi</taxon>
        <taxon>Dikarya</taxon>
        <taxon>Ascomycota</taxon>
        <taxon>Pezizomycotina</taxon>
        <taxon>Sordariomycetes</taxon>
        <taxon>Hypocreomycetidae</taxon>
        <taxon>Hypocreales</taxon>
        <taxon>Nectriaceae</taxon>
        <taxon>Fusarium</taxon>
        <taxon>Fusarium fujikuroi species complex</taxon>
    </lineage>
</organism>
<dbReference type="InterPro" id="IPR046497">
    <property type="entry name" value="DUF6590"/>
</dbReference>
<dbReference type="Proteomes" id="UP000183971">
    <property type="component" value="Unassembled WGS sequence"/>
</dbReference>
<feature type="region of interest" description="Disordered" evidence="1">
    <location>
        <begin position="185"/>
        <end position="264"/>
    </location>
</feature>
<name>A0A1L7W138_FUSPR</name>
<comment type="caution">
    <text evidence="3">The sequence shown here is derived from an EMBL/GenBank/DDBJ whole genome shotgun (WGS) entry which is preliminary data.</text>
</comment>
<evidence type="ECO:0000259" key="2">
    <source>
        <dbReference type="Pfam" id="PF20233"/>
    </source>
</evidence>
<feature type="compositionally biased region" description="Polar residues" evidence="1">
    <location>
        <begin position="185"/>
        <end position="195"/>
    </location>
</feature>
<dbReference type="PANTHER" id="PTHR35391:SF5">
    <property type="entry name" value="DUF6590 DOMAIN-CONTAINING PROTEIN"/>
    <property type="match status" value="1"/>
</dbReference>
<dbReference type="EMBL" id="FJOF01000010">
    <property type="protein sequence ID" value="CZR46374.1"/>
    <property type="molecule type" value="Genomic_DNA"/>
</dbReference>
<protein>
    <recommendedName>
        <fullName evidence="2">DUF6590 domain-containing protein</fullName>
    </recommendedName>
</protein>
<proteinExistence type="predicted"/>
<reference evidence="4" key="1">
    <citation type="journal article" date="2016" name="Genome Biol. Evol.">
        <title>Comparative 'omics' of the Fusarium fujikuroi species complex highlights differences in genetic potential and metabolite synthesis.</title>
        <authorList>
            <person name="Niehaus E.-M."/>
            <person name="Muensterkoetter M."/>
            <person name="Proctor R.H."/>
            <person name="Brown D.W."/>
            <person name="Sharon A."/>
            <person name="Idan Y."/>
            <person name="Oren-Young L."/>
            <person name="Sieber C.M."/>
            <person name="Novak O."/>
            <person name="Pencik A."/>
            <person name="Tarkowska D."/>
            <person name="Hromadova K."/>
            <person name="Freeman S."/>
            <person name="Maymon M."/>
            <person name="Elazar M."/>
            <person name="Youssef S.A."/>
            <person name="El-Shabrawy E.S.M."/>
            <person name="Shalaby A.B.A."/>
            <person name="Houterman P."/>
            <person name="Brock N.L."/>
            <person name="Burkhardt I."/>
            <person name="Tsavkelova E.A."/>
            <person name="Dickschat J.S."/>
            <person name="Galuszka P."/>
            <person name="Gueldener U."/>
            <person name="Tudzynski B."/>
        </authorList>
    </citation>
    <scope>NUCLEOTIDE SEQUENCE [LARGE SCALE GENOMIC DNA]</scope>
    <source>
        <strain evidence="4">ET1</strain>
    </source>
</reference>
<dbReference type="PANTHER" id="PTHR35391">
    <property type="entry name" value="C2H2-TYPE DOMAIN-CONTAINING PROTEIN-RELATED"/>
    <property type="match status" value="1"/>
</dbReference>
<feature type="region of interest" description="Disordered" evidence="1">
    <location>
        <begin position="43"/>
        <end position="165"/>
    </location>
</feature>